<dbReference type="Proteomes" id="UP000596742">
    <property type="component" value="Unassembled WGS sequence"/>
</dbReference>
<protein>
    <submittedName>
        <fullName evidence="1">Uncharacterized protein</fullName>
    </submittedName>
</protein>
<evidence type="ECO:0000313" key="1">
    <source>
        <dbReference type="EMBL" id="VDH93749.1"/>
    </source>
</evidence>
<evidence type="ECO:0000313" key="2">
    <source>
        <dbReference type="Proteomes" id="UP000596742"/>
    </source>
</evidence>
<reference evidence="1" key="1">
    <citation type="submission" date="2018-11" db="EMBL/GenBank/DDBJ databases">
        <authorList>
            <person name="Alioto T."/>
            <person name="Alioto T."/>
        </authorList>
    </citation>
    <scope>NUCLEOTIDE SEQUENCE</scope>
</reference>
<dbReference type="OrthoDB" id="6086925at2759"/>
<accession>A0A8B6BR10</accession>
<gene>
    <name evidence="1" type="ORF">MGAL_10B075602</name>
</gene>
<comment type="caution">
    <text evidence="1">The sequence shown here is derived from an EMBL/GenBank/DDBJ whole genome shotgun (WGS) entry which is preliminary data.</text>
</comment>
<sequence length="199" mass="22630">MVRLRNIKITIFPIATLSSCRCSQYKRFLNEQLSVESRMDQFEVEIQNLKAMFAEKNSQVSSYPRKFRYCNLKRNPNVGFAASKKKAFKDLNPLYYTAGSLAGKNYSLGGSGANMLCLSNDPEWNHFSDGGNVLNNHQDFGTSKLNKDIPCAVCKTPEKSSVLMIPGKTSCYGGRNKEFLVIWWHRLVKLVVRRPNIYA</sequence>
<dbReference type="AlphaFoldDB" id="A0A8B6BR10"/>
<dbReference type="PROSITE" id="PS51257">
    <property type="entry name" value="PROKAR_LIPOPROTEIN"/>
    <property type="match status" value="1"/>
</dbReference>
<proteinExistence type="predicted"/>
<dbReference type="EMBL" id="UYJE01000507">
    <property type="protein sequence ID" value="VDH93749.1"/>
    <property type="molecule type" value="Genomic_DNA"/>
</dbReference>
<keyword evidence="2" id="KW-1185">Reference proteome</keyword>
<name>A0A8B6BR10_MYTGA</name>
<organism evidence="1 2">
    <name type="scientific">Mytilus galloprovincialis</name>
    <name type="common">Mediterranean mussel</name>
    <dbReference type="NCBI Taxonomy" id="29158"/>
    <lineage>
        <taxon>Eukaryota</taxon>
        <taxon>Metazoa</taxon>
        <taxon>Spiralia</taxon>
        <taxon>Lophotrochozoa</taxon>
        <taxon>Mollusca</taxon>
        <taxon>Bivalvia</taxon>
        <taxon>Autobranchia</taxon>
        <taxon>Pteriomorphia</taxon>
        <taxon>Mytilida</taxon>
        <taxon>Mytiloidea</taxon>
        <taxon>Mytilidae</taxon>
        <taxon>Mytilinae</taxon>
        <taxon>Mytilus</taxon>
    </lineage>
</organism>